<gene>
    <name evidence="11" type="ORF">SAMN05877842_102196</name>
</gene>
<dbReference type="PANTHER" id="PTHR35011:SF2">
    <property type="entry name" value="2,3-DIKETO-L-GULONATE TRAP TRANSPORTER SMALL PERMEASE PROTEIN YIAM"/>
    <property type="match status" value="1"/>
</dbReference>
<protein>
    <submittedName>
        <fullName evidence="11">TRAP-type C4-dicarboxylate transport system permease small subunit</fullName>
    </submittedName>
</protein>
<dbReference type="Pfam" id="PF04290">
    <property type="entry name" value="DctQ"/>
    <property type="match status" value="1"/>
</dbReference>
<sequence length="182" mass="20501">MKILDYFEEIILFITFLTITLITFANILSRNIFKFSFSFTEEITINLLVLLTFVGTALGVRRYAHLGFTLVYDLAGKLGKKVIIVISSIISLALFSILLIYGYEMVQFQMKISQTTPALGMPQWILSLAMPLGALLCLIRTVQVAVTELKQVNKDSSKSQINNENKEIKIAESEEQKGEVKI</sequence>
<evidence type="ECO:0000256" key="7">
    <source>
        <dbReference type="ARBA" id="ARBA00023136"/>
    </source>
</evidence>
<proteinExistence type="inferred from homology"/>
<dbReference type="RefSeq" id="WP_097148270.1">
    <property type="nucleotide sequence ID" value="NZ_OBQC01000002.1"/>
</dbReference>
<feature type="transmembrane region" description="Helical" evidence="9">
    <location>
        <begin position="82"/>
        <end position="103"/>
    </location>
</feature>
<evidence type="ECO:0000256" key="6">
    <source>
        <dbReference type="ARBA" id="ARBA00022989"/>
    </source>
</evidence>
<reference evidence="12" key="1">
    <citation type="submission" date="2017-08" db="EMBL/GenBank/DDBJ databases">
        <authorList>
            <person name="Varghese N."/>
            <person name="Submissions S."/>
        </authorList>
    </citation>
    <scope>NUCLEOTIDE SEQUENCE [LARGE SCALE GENOMIC DNA]</scope>
    <source>
        <strain evidence="12">JC23</strain>
    </source>
</reference>
<keyword evidence="3" id="KW-1003">Cell membrane</keyword>
<dbReference type="OrthoDB" id="4964541at2"/>
<dbReference type="GO" id="GO:0015740">
    <property type="term" value="P:C4-dicarboxylate transport"/>
    <property type="evidence" value="ECO:0007669"/>
    <property type="project" value="TreeGrafter"/>
</dbReference>
<dbReference type="InterPro" id="IPR055348">
    <property type="entry name" value="DctQ"/>
</dbReference>
<keyword evidence="12" id="KW-1185">Reference proteome</keyword>
<feature type="transmembrane region" description="Helical" evidence="9">
    <location>
        <begin position="43"/>
        <end position="61"/>
    </location>
</feature>
<evidence type="ECO:0000256" key="8">
    <source>
        <dbReference type="ARBA" id="ARBA00038436"/>
    </source>
</evidence>
<name>A0A285U369_9BACL</name>
<evidence type="ECO:0000256" key="5">
    <source>
        <dbReference type="ARBA" id="ARBA00022692"/>
    </source>
</evidence>
<dbReference type="InterPro" id="IPR007387">
    <property type="entry name" value="TRAP_DctQ"/>
</dbReference>
<keyword evidence="4" id="KW-0997">Cell inner membrane</keyword>
<dbReference type="GO" id="GO:0022857">
    <property type="term" value="F:transmembrane transporter activity"/>
    <property type="evidence" value="ECO:0007669"/>
    <property type="project" value="TreeGrafter"/>
</dbReference>
<keyword evidence="2" id="KW-0813">Transport</keyword>
<evidence type="ECO:0000256" key="4">
    <source>
        <dbReference type="ARBA" id="ARBA00022519"/>
    </source>
</evidence>
<feature type="transmembrane region" description="Helical" evidence="9">
    <location>
        <begin position="123"/>
        <end position="142"/>
    </location>
</feature>
<dbReference type="GO" id="GO:0005886">
    <property type="term" value="C:plasma membrane"/>
    <property type="evidence" value="ECO:0007669"/>
    <property type="project" value="UniProtKB-SubCell"/>
</dbReference>
<feature type="domain" description="Tripartite ATP-independent periplasmic transporters DctQ component" evidence="10">
    <location>
        <begin position="19"/>
        <end position="149"/>
    </location>
</feature>
<dbReference type="Proteomes" id="UP000219252">
    <property type="component" value="Unassembled WGS sequence"/>
</dbReference>
<comment type="similarity">
    <text evidence="8">Belongs to the TRAP transporter small permease family.</text>
</comment>
<evidence type="ECO:0000313" key="12">
    <source>
        <dbReference type="Proteomes" id="UP000219252"/>
    </source>
</evidence>
<dbReference type="AlphaFoldDB" id="A0A285U369"/>
<evidence type="ECO:0000256" key="1">
    <source>
        <dbReference type="ARBA" id="ARBA00004429"/>
    </source>
</evidence>
<comment type="subcellular location">
    <subcellularLocation>
        <location evidence="1">Cell inner membrane</location>
        <topology evidence="1">Multi-pass membrane protein</topology>
    </subcellularLocation>
</comment>
<keyword evidence="5 9" id="KW-0812">Transmembrane</keyword>
<dbReference type="EMBL" id="OBQC01000002">
    <property type="protein sequence ID" value="SOC36282.1"/>
    <property type="molecule type" value="Genomic_DNA"/>
</dbReference>
<feature type="transmembrane region" description="Helical" evidence="9">
    <location>
        <begin position="7"/>
        <end position="28"/>
    </location>
</feature>
<organism evidence="11 12">
    <name type="scientific">Ureibacillus acetophenoni</name>
    <dbReference type="NCBI Taxonomy" id="614649"/>
    <lineage>
        <taxon>Bacteria</taxon>
        <taxon>Bacillati</taxon>
        <taxon>Bacillota</taxon>
        <taxon>Bacilli</taxon>
        <taxon>Bacillales</taxon>
        <taxon>Caryophanaceae</taxon>
        <taxon>Ureibacillus</taxon>
    </lineage>
</organism>
<keyword evidence="7 9" id="KW-0472">Membrane</keyword>
<evidence type="ECO:0000256" key="3">
    <source>
        <dbReference type="ARBA" id="ARBA00022475"/>
    </source>
</evidence>
<accession>A0A285U369</accession>
<dbReference type="PANTHER" id="PTHR35011">
    <property type="entry name" value="2,3-DIKETO-L-GULONATE TRAP TRANSPORTER SMALL PERMEASE PROTEIN YIAM"/>
    <property type="match status" value="1"/>
</dbReference>
<keyword evidence="6 9" id="KW-1133">Transmembrane helix</keyword>
<evidence type="ECO:0000259" key="10">
    <source>
        <dbReference type="Pfam" id="PF04290"/>
    </source>
</evidence>
<evidence type="ECO:0000313" key="11">
    <source>
        <dbReference type="EMBL" id="SOC36282.1"/>
    </source>
</evidence>
<evidence type="ECO:0000256" key="2">
    <source>
        <dbReference type="ARBA" id="ARBA00022448"/>
    </source>
</evidence>
<evidence type="ECO:0000256" key="9">
    <source>
        <dbReference type="SAM" id="Phobius"/>
    </source>
</evidence>